<accession>A0A1I4R527</accession>
<evidence type="ECO:0000313" key="3">
    <source>
        <dbReference type="EMBL" id="SFM47023.1"/>
    </source>
</evidence>
<feature type="compositionally biased region" description="Polar residues" evidence="1">
    <location>
        <begin position="73"/>
        <end position="86"/>
    </location>
</feature>
<proteinExistence type="predicted"/>
<gene>
    <name evidence="3" type="ORF">SAMN05421880_11762</name>
</gene>
<feature type="compositionally biased region" description="Low complexity" evidence="1">
    <location>
        <begin position="54"/>
        <end position="65"/>
    </location>
</feature>
<dbReference type="EMBL" id="FOUF01000017">
    <property type="protein sequence ID" value="SFM47023.1"/>
    <property type="molecule type" value="Genomic_DNA"/>
</dbReference>
<feature type="signal peptide" evidence="2">
    <location>
        <begin position="1"/>
        <end position="18"/>
    </location>
</feature>
<evidence type="ECO:0000256" key="2">
    <source>
        <dbReference type="SAM" id="SignalP"/>
    </source>
</evidence>
<feature type="compositionally biased region" description="Polar residues" evidence="1">
    <location>
        <begin position="34"/>
        <end position="47"/>
    </location>
</feature>
<evidence type="ECO:0000256" key="1">
    <source>
        <dbReference type="SAM" id="MobiDB-lite"/>
    </source>
</evidence>
<protein>
    <submittedName>
        <fullName evidence="3">Uncharacterized protein</fullName>
    </submittedName>
</protein>
<keyword evidence="2" id="KW-0732">Signal</keyword>
<dbReference type="Proteomes" id="UP000199561">
    <property type="component" value="Unassembled WGS sequence"/>
</dbReference>
<feature type="chain" id="PRO_5011653226" evidence="2">
    <location>
        <begin position="19"/>
        <end position="107"/>
    </location>
</feature>
<feature type="region of interest" description="Disordered" evidence="1">
    <location>
        <begin position="32"/>
        <end position="107"/>
    </location>
</feature>
<name>A0A1I4R527_9PROT</name>
<dbReference type="STRING" id="52442.SAMN05421880_11762"/>
<evidence type="ECO:0000313" key="4">
    <source>
        <dbReference type="Proteomes" id="UP000199561"/>
    </source>
</evidence>
<dbReference type="RefSeq" id="WP_090669546.1">
    <property type="nucleotide sequence ID" value="NZ_FOUF01000017.1"/>
</dbReference>
<dbReference type="AlphaFoldDB" id="A0A1I4R527"/>
<sequence>MKRYVLALTMILSTAALADSPYLVDRQTGKYLGNLSSNKLDPNSVSNPIGRYGSSISPDSINNPIGRYGSKISPDSVNNPLATNPPQIRHGGNRYDYGSRYEYNSDY</sequence>
<organism evidence="3 4">
    <name type="scientific">Nitrosomonas nitrosa</name>
    <dbReference type="NCBI Taxonomy" id="52442"/>
    <lineage>
        <taxon>Bacteria</taxon>
        <taxon>Pseudomonadati</taxon>
        <taxon>Pseudomonadota</taxon>
        <taxon>Betaproteobacteria</taxon>
        <taxon>Nitrosomonadales</taxon>
        <taxon>Nitrosomonadaceae</taxon>
        <taxon>Nitrosomonas</taxon>
    </lineage>
</organism>
<keyword evidence="4" id="KW-1185">Reference proteome</keyword>
<reference evidence="3 4" key="1">
    <citation type="submission" date="2016-10" db="EMBL/GenBank/DDBJ databases">
        <authorList>
            <person name="de Groot N.N."/>
        </authorList>
    </citation>
    <scope>NUCLEOTIDE SEQUENCE [LARGE SCALE GENOMIC DNA]</scope>
    <source>
        <strain evidence="3 4">Nm146</strain>
    </source>
</reference>